<protein>
    <submittedName>
        <fullName evidence="1">Uncharacterized protein</fullName>
    </submittedName>
</protein>
<dbReference type="EMBL" id="CAKKLH010000240">
    <property type="protein sequence ID" value="CAH0106920.1"/>
    <property type="molecule type" value="Genomic_DNA"/>
</dbReference>
<accession>A0A8J2WH16</accession>
<gene>
    <name evidence="1" type="ORF">DGAL_LOCUS10088</name>
</gene>
<evidence type="ECO:0000313" key="2">
    <source>
        <dbReference type="Proteomes" id="UP000789390"/>
    </source>
</evidence>
<organism evidence="1 2">
    <name type="scientific">Daphnia galeata</name>
    <dbReference type="NCBI Taxonomy" id="27404"/>
    <lineage>
        <taxon>Eukaryota</taxon>
        <taxon>Metazoa</taxon>
        <taxon>Ecdysozoa</taxon>
        <taxon>Arthropoda</taxon>
        <taxon>Crustacea</taxon>
        <taxon>Branchiopoda</taxon>
        <taxon>Diplostraca</taxon>
        <taxon>Cladocera</taxon>
        <taxon>Anomopoda</taxon>
        <taxon>Daphniidae</taxon>
        <taxon>Daphnia</taxon>
    </lineage>
</organism>
<evidence type="ECO:0000313" key="1">
    <source>
        <dbReference type="EMBL" id="CAH0106920.1"/>
    </source>
</evidence>
<name>A0A8J2WH16_9CRUS</name>
<dbReference type="Proteomes" id="UP000789390">
    <property type="component" value="Unassembled WGS sequence"/>
</dbReference>
<keyword evidence="2" id="KW-1185">Reference proteome</keyword>
<comment type="caution">
    <text evidence="1">The sequence shown here is derived from an EMBL/GenBank/DDBJ whole genome shotgun (WGS) entry which is preliminary data.</text>
</comment>
<reference evidence="1" key="1">
    <citation type="submission" date="2021-11" db="EMBL/GenBank/DDBJ databases">
        <authorList>
            <person name="Schell T."/>
        </authorList>
    </citation>
    <scope>NUCLEOTIDE SEQUENCE</scope>
    <source>
        <strain evidence="1">M5</strain>
    </source>
</reference>
<sequence length="58" mass="6824">MRLVPNSDPRLNIAVIMLEGRFDLRASGYHPWVPMSLHTMPPETASHQHFKMKIKNYY</sequence>
<proteinExistence type="predicted"/>
<dbReference type="AlphaFoldDB" id="A0A8J2WH16"/>